<dbReference type="OrthoDB" id="1902038at2759"/>
<comment type="similarity">
    <text evidence="6">Belongs to the CFAP45 family.</text>
</comment>
<dbReference type="Proteomes" id="UP000887567">
    <property type="component" value="Unplaced"/>
</dbReference>
<evidence type="ECO:0000256" key="9">
    <source>
        <dbReference type="SAM" id="MobiDB-lite"/>
    </source>
</evidence>
<dbReference type="KEGG" id="epa:110246718"/>
<dbReference type="InterPro" id="IPR033253">
    <property type="entry name" value="CFAP45"/>
</dbReference>
<evidence type="ECO:0000256" key="6">
    <source>
        <dbReference type="ARBA" id="ARBA00034116"/>
    </source>
</evidence>
<accession>A0A913YNY0</accession>
<feature type="coiled-coil region" evidence="8">
    <location>
        <begin position="107"/>
        <end position="144"/>
    </location>
</feature>
<protein>
    <recommendedName>
        <fullName evidence="7">Cilia- and flagella-associated protein 45</fullName>
    </recommendedName>
</protein>
<evidence type="ECO:0000256" key="4">
    <source>
        <dbReference type="ARBA" id="ARBA00023069"/>
    </source>
</evidence>
<comment type="subcellular location">
    <subcellularLocation>
        <location evidence="1">Cell projection</location>
        <location evidence="1">Cilium</location>
        <location evidence="1">Flagellum</location>
    </subcellularLocation>
</comment>
<dbReference type="GeneID" id="110246718"/>
<keyword evidence="12" id="KW-1185">Reference proteome</keyword>
<sequence>MALVVNVLRRRRSGEQETIQVITKDLIRNLKVPQEDPSGRSIILEDVEFGRIKKASRVLSKEEREAAWDEIKKLKELQQNETDERKTYMQMMDLNRKENEKLSDLDQEAKLRSLHLLEKANEQMEEEEDEIKKLNELILNAKCHAIRDAQLIEKVEIKKELLTEDKRLDEMMEVERIKALQEYEEREQKRQQERLDGAKILRDQIKDNLQNKMLEEERKDQETAAMLQYLDKLQLEDLQNLIKKKEIQKELMKEVAKANEEIQRQRDVKKQQELMEEVKVMEYLKQKAEREEAYQKEVEKAKIEKEKEIARLRAQQERAKDVQAEKDALRAKRNQEEAEREWRRKEKEENEKKIRTEAMLKAAREDQVKNKEHFLAVQAARDRAEFERVLAAQKEQMVKDEESSKVTAIRRHQYADEVRQQIREKEKDRIHARNAFYEEGIKLDQEAKARKQKLDEIKRRKLNELKQAGVPDKYCNEVARRIEAP</sequence>
<evidence type="ECO:0000256" key="3">
    <source>
        <dbReference type="ARBA" id="ARBA00023054"/>
    </source>
</evidence>
<evidence type="ECO:0000313" key="12">
    <source>
        <dbReference type="Proteomes" id="UP000887567"/>
    </source>
</evidence>
<evidence type="ECO:0000313" key="11">
    <source>
        <dbReference type="EnsemblMetazoa" id="XP_028517190.1"/>
    </source>
</evidence>
<feature type="domain" description="Trichohyalin-plectin-homology" evidence="10">
    <location>
        <begin position="124"/>
        <end position="472"/>
    </location>
</feature>
<dbReference type="AlphaFoldDB" id="A0A913YNY0"/>
<dbReference type="Pfam" id="PF13868">
    <property type="entry name" value="TPH"/>
    <property type="match status" value="1"/>
</dbReference>
<keyword evidence="3 8" id="KW-0175">Coiled coil</keyword>
<name>A0A913YNY0_EXADI</name>
<dbReference type="PANTHER" id="PTHR15504">
    <property type="entry name" value="NASOPHARYNGEAL EPITHELIUM SPECIFIC PROTEIN 1"/>
    <property type="match status" value="1"/>
</dbReference>
<proteinExistence type="inferred from homology"/>
<feature type="region of interest" description="Disordered" evidence="9">
    <location>
        <begin position="316"/>
        <end position="351"/>
    </location>
</feature>
<dbReference type="InterPro" id="IPR043597">
    <property type="entry name" value="TPH_dom"/>
</dbReference>
<evidence type="ECO:0000256" key="5">
    <source>
        <dbReference type="ARBA" id="ARBA00023273"/>
    </source>
</evidence>
<keyword evidence="2" id="KW-0282">Flagellum</keyword>
<dbReference type="RefSeq" id="XP_028517190.1">
    <property type="nucleotide sequence ID" value="XM_028661389.1"/>
</dbReference>
<dbReference type="PANTHER" id="PTHR15504:SF0">
    <property type="entry name" value="CILIA- AND FLAGELLA-ASSOCIATED PROTEIN 45"/>
    <property type="match status" value="1"/>
</dbReference>
<dbReference type="OMA" id="WGHKPET"/>
<evidence type="ECO:0000256" key="7">
    <source>
        <dbReference type="ARBA" id="ARBA00034142"/>
    </source>
</evidence>
<evidence type="ECO:0000256" key="8">
    <source>
        <dbReference type="SAM" id="Coils"/>
    </source>
</evidence>
<evidence type="ECO:0000256" key="1">
    <source>
        <dbReference type="ARBA" id="ARBA00004230"/>
    </source>
</evidence>
<dbReference type="GO" id="GO:0031514">
    <property type="term" value="C:motile cilium"/>
    <property type="evidence" value="ECO:0007669"/>
    <property type="project" value="UniProtKB-SubCell"/>
</dbReference>
<evidence type="ECO:0000256" key="2">
    <source>
        <dbReference type="ARBA" id="ARBA00022846"/>
    </source>
</evidence>
<keyword evidence="5" id="KW-0966">Cell projection</keyword>
<dbReference type="EnsemblMetazoa" id="XM_028661389.1">
    <property type="protein sequence ID" value="XP_028517190.1"/>
    <property type="gene ID" value="LOC110246718"/>
</dbReference>
<organism evidence="11 12">
    <name type="scientific">Exaiptasia diaphana</name>
    <name type="common">Tropical sea anemone</name>
    <name type="synonym">Aiptasia pulchella</name>
    <dbReference type="NCBI Taxonomy" id="2652724"/>
    <lineage>
        <taxon>Eukaryota</taxon>
        <taxon>Metazoa</taxon>
        <taxon>Cnidaria</taxon>
        <taxon>Anthozoa</taxon>
        <taxon>Hexacorallia</taxon>
        <taxon>Actiniaria</taxon>
        <taxon>Aiptasiidae</taxon>
        <taxon>Exaiptasia</taxon>
    </lineage>
</organism>
<evidence type="ECO:0000259" key="10">
    <source>
        <dbReference type="Pfam" id="PF13868"/>
    </source>
</evidence>
<keyword evidence="4" id="KW-0969">Cilium</keyword>
<reference evidence="11" key="1">
    <citation type="submission" date="2022-11" db="UniProtKB">
        <authorList>
            <consortium name="EnsemblMetazoa"/>
        </authorList>
    </citation>
    <scope>IDENTIFICATION</scope>
</reference>